<feature type="domain" description="RRM" evidence="4">
    <location>
        <begin position="550"/>
        <end position="621"/>
    </location>
</feature>
<dbReference type="OrthoDB" id="6159137at2759"/>
<sequence>MTLTITEPLPAFLPTAPQQASDTSSESVSGNSPALPAMPSFAQGAPYTYTTPMAVPSSLPLPPFPHGNGMMGLTAGMANMSGLGMSQAYPDMNGSMDRPSPPWAEAYPLPPVTLMGPFYPVSAPPIESVPTGQSALGFIPGPVAYPQPGQNTVPAPPPGQRMPRPHPFLGVPPVAIHLCEAPQRQERLWPNAYYEWMNKTAEKAQAILVNHSYLVSHLNIVVSLFSPPICHPLPPAPVAPRLIRPMVFKGDINHATMPSEGQIWDTVRGWGSIRHISVFLEVNQGGTSSPGVGEYRWRAKVEFWYEDEAAMFEQGFSRMGGTVVGWQVDIRRDPSYIPFTPMPFQQPPQGPPGQQVPPMTTVMSEAPPVESVSENAASEQTPKPEQAKESESAGEVKVTPPYSAVLKAPPPGAQGSDSFKTVQIIQQPAFLPGTGQTLPNGAAAALEPVPPLSPPNSANQYISPWASHNPNAPMPLTPPYPNENLPGDRRQGNFGKRRGSNHKGTSRVGWRHVPGGVVGDDGTVIQHGPGQQIHPSPTQGPGSNSYTGLNLDGDIAGPFLRDTFAPFGQVVNARVMRDECGRSRGYGFVSFLRAHEASQALNSMNGAKLGSGTLYVAYHQPRRQYNKAFTHPGNKREGFGDRKNTGFIPRSELEGITLTDLAAKSPVAVLNFVKRGGDRFCNRLGLEKSDAEITAGTKVDIICHIHKTACKLSSTAAQLTSAPGESKSRTLQRIKDYVNGLSAEDEAAMRDL</sequence>
<evidence type="ECO:0000256" key="2">
    <source>
        <dbReference type="PROSITE-ProRule" id="PRU00176"/>
    </source>
</evidence>
<dbReference type="Gene3D" id="3.30.70.330">
    <property type="match status" value="1"/>
</dbReference>
<dbReference type="AlphaFoldDB" id="K1VL46"/>
<feature type="compositionally biased region" description="Polar residues" evidence="3">
    <location>
        <begin position="16"/>
        <end position="32"/>
    </location>
</feature>
<dbReference type="InterPro" id="IPR035979">
    <property type="entry name" value="RBD_domain_sf"/>
</dbReference>
<evidence type="ECO:0000259" key="4">
    <source>
        <dbReference type="PROSITE" id="PS50102"/>
    </source>
</evidence>
<dbReference type="GO" id="GO:0003723">
    <property type="term" value="F:RNA binding"/>
    <property type="evidence" value="ECO:0007669"/>
    <property type="project" value="UniProtKB-UniRule"/>
</dbReference>
<keyword evidence="1 2" id="KW-0694">RNA-binding</keyword>
<protein>
    <recommendedName>
        <fullName evidence="4">RRM domain-containing protein</fullName>
    </recommendedName>
</protein>
<dbReference type="PROSITE" id="PS50102">
    <property type="entry name" value="RRM"/>
    <property type="match status" value="1"/>
</dbReference>
<name>K1VL46_TRIAC</name>
<evidence type="ECO:0000256" key="1">
    <source>
        <dbReference type="ARBA" id="ARBA00022884"/>
    </source>
</evidence>
<dbReference type="EMBL" id="AMBO01000187">
    <property type="protein sequence ID" value="EKD04905.1"/>
    <property type="molecule type" value="Genomic_DNA"/>
</dbReference>
<feature type="region of interest" description="Disordered" evidence="3">
    <location>
        <begin position="494"/>
        <end position="513"/>
    </location>
</feature>
<dbReference type="STRING" id="1220162.K1VL46"/>
<feature type="region of interest" description="Disordered" evidence="3">
    <location>
        <begin position="366"/>
        <end position="398"/>
    </location>
</feature>
<evidence type="ECO:0000256" key="3">
    <source>
        <dbReference type="SAM" id="MobiDB-lite"/>
    </source>
</evidence>
<dbReference type="InterPro" id="IPR052462">
    <property type="entry name" value="SLIRP/GR-RBP-like"/>
</dbReference>
<dbReference type="Proteomes" id="UP000006757">
    <property type="component" value="Unassembled WGS sequence"/>
</dbReference>
<keyword evidence="6" id="KW-1185">Reference proteome</keyword>
<dbReference type="Pfam" id="PF00076">
    <property type="entry name" value="RRM_1"/>
    <property type="match status" value="1"/>
</dbReference>
<dbReference type="HOGENOM" id="CLU_377758_0_0_1"/>
<feature type="region of interest" description="Disordered" evidence="3">
    <location>
        <begin position="1"/>
        <end position="37"/>
    </location>
</feature>
<dbReference type="SUPFAM" id="SSF54928">
    <property type="entry name" value="RNA-binding domain, RBD"/>
    <property type="match status" value="1"/>
</dbReference>
<gene>
    <name evidence="5" type="ORF">A1Q2_00851</name>
</gene>
<comment type="caution">
    <text evidence="5">The sequence shown here is derived from an EMBL/GenBank/DDBJ whole genome shotgun (WGS) entry which is preliminary data.</text>
</comment>
<dbReference type="eggNOG" id="KOG0123">
    <property type="taxonomic scope" value="Eukaryota"/>
</dbReference>
<feature type="compositionally biased region" description="Basic residues" evidence="3">
    <location>
        <begin position="495"/>
        <end position="505"/>
    </location>
</feature>
<dbReference type="SMART" id="SM00360">
    <property type="entry name" value="RRM"/>
    <property type="match status" value="1"/>
</dbReference>
<feature type="compositionally biased region" description="Polar residues" evidence="3">
    <location>
        <begin position="372"/>
        <end position="383"/>
    </location>
</feature>
<proteinExistence type="predicted"/>
<reference evidence="5 6" key="1">
    <citation type="journal article" date="2012" name="Eukaryot. Cell">
        <title>Genome sequence of the Trichosporon asahii environmental strain CBS 8904.</title>
        <authorList>
            <person name="Yang R.Y."/>
            <person name="Li H.T."/>
            <person name="Zhu H."/>
            <person name="Zhou G.P."/>
            <person name="Wang M."/>
            <person name="Wang L."/>
        </authorList>
    </citation>
    <scope>NUCLEOTIDE SEQUENCE [LARGE SCALE GENOMIC DNA]</scope>
    <source>
        <strain evidence="5 6">CBS 8904</strain>
    </source>
</reference>
<evidence type="ECO:0000313" key="5">
    <source>
        <dbReference type="EMBL" id="EKD04905.1"/>
    </source>
</evidence>
<evidence type="ECO:0000313" key="6">
    <source>
        <dbReference type="Proteomes" id="UP000006757"/>
    </source>
</evidence>
<accession>K1VL46</accession>
<dbReference type="InParanoid" id="K1VL46"/>
<organism evidence="5 6">
    <name type="scientific">Trichosporon asahii var. asahii (strain CBS 8904)</name>
    <name type="common">Yeast</name>
    <dbReference type="NCBI Taxonomy" id="1220162"/>
    <lineage>
        <taxon>Eukaryota</taxon>
        <taxon>Fungi</taxon>
        <taxon>Dikarya</taxon>
        <taxon>Basidiomycota</taxon>
        <taxon>Agaricomycotina</taxon>
        <taxon>Tremellomycetes</taxon>
        <taxon>Trichosporonales</taxon>
        <taxon>Trichosporonaceae</taxon>
        <taxon>Trichosporon</taxon>
    </lineage>
</organism>
<dbReference type="InterPro" id="IPR000504">
    <property type="entry name" value="RRM_dom"/>
</dbReference>
<dbReference type="InterPro" id="IPR012677">
    <property type="entry name" value="Nucleotide-bd_a/b_plait_sf"/>
</dbReference>
<dbReference type="PANTHER" id="PTHR48027">
    <property type="entry name" value="HETEROGENEOUS NUCLEAR RIBONUCLEOPROTEIN 87F-RELATED"/>
    <property type="match status" value="1"/>
</dbReference>